<dbReference type="STRING" id="391625.PPSIR1_34427"/>
<dbReference type="Proteomes" id="UP000005801">
    <property type="component" value="Unassembled WGS sequence"/>
</dbReference>
<dbReference type="EMBL" id="ABCS01000035">
    <property type="protein sequence ID" value="EDM78121.1"/>
    <property type="molecule type" value="Genomic_DNA"/>
</dbReference>
<accession>A6G7P3</accession>
<dbReference type="AlphaFoldDB" id="A6G7P3"/>
<comment type="caution">
    <text evidence="1">The sequence shown here is derived from an EMBL/GenBank/DDBJ whole genome shotgun (WGS) entry which is preliminary data.</text>
</comment>
<evidence type="ECO:0000313" key="2">
    <source>
        <dbReference type="Proteomes" id="UP000005801"/>
    </source>
</evidence>
<name>A6G7P3_9BACT</name>
<sequence length="83" mass="9296">MLHAAGFYGHLLHAAGFSNHCCMQPGLEDRLVFPMRCYREALDSVRPDDESCSLRCARFIHLTLASLAAAPVTGRRGEMFWRG</sequence>
<protein>
    <submittedName>
        <fullName evidence="1">Uncharacterized protein</fullName>
    </submittedName>
</protein>
<proteinExistence type="predicted"/>
<gene>
    <name evidence="1" type="ORF">PPSIR1_34427</name>
</gene>
<reference evidence="1 2" key="1">
    <citation type="submission" date="2007-06" db="EMBL/GenBank/DDBJ databases">
        <authorList>
            <person name="Shimkets L."/>
            <person name="Ferriera S."/>
            <person name="Johnson J."/>
            <person name="Kravitz S."/>
            <person name="Beeson K."/>
            <person name="Sutton G."/>
            <person name="Rogers Y.-H."/>
            <person name="Friedman R."/>
            <person name="Frazier M."/>
            <person name="Venter J.C."/>
        </authorList>
    </citation>
    <scope>NUCLEOTIDE SEQUENCE [LARGE SCALE GENOMIC DNA]</scope>
    <source>
        <strain evidence="1 2">SIR-1</strain>
    </source>
</reference>
<organism evidence="1 2">
    <name type="scientific">Plesiocystis pacifica SIR-1</name>
    <dbReference type="NCBI Taxonomy" id="391625"/>
    <lineage>
        <taxon>Bacteria</taxon>
        <taxon>Pseudomonadati</taxon>
        <taxon>Myxococcota</taxon>
        <taxon>Polyangia</taxon>
        <taxon>Nannocystales</taxon>
        <taxon>Nannocystaceae</taxon>
        <taxon>Plesiocystis</taxon>
    </lineage>
</organism>
<evidence type="ECO:0000313" key="1">
    <source>
        <dbReference type="EMBL" id="EDM78121.1"/>
    </source>
</evidence>
<keyword evidence="2" id="KW-1185">Reference proteome</keyword>